<proteinExistence type="predicted"/>
<dbReference type="EMBL" id="JAUEPS010000043">
    <property type="protein sequence ID" value="KAK0447850.1"/>
    <property type="molecule type" value="Genomic_DNA"/>
</dbReference>
<feature type="non-terminal residue" evidence="1">
    <location>
        <position position="166"/>
    </location>
</feature>
<evidence type="ECO:0000313" key="2">
    <source>
        <dbReference type="Proteomes" id="UP001175211"/>
    </source>
</evidence>
<accession>A0AA39JS07</accession>
<keyword evidence="2" id="KW-1185">Reference proteome</keyword>
<gene>
    <name evidence="1" type="ORF">EV420DRAFT_1567896</name>
</gene>
<dbReference type="AlphaFoldDB" id="A0AA39JS07"/>
<name>A0AA39JS07_ARMTA</name>
<dbReference type="GeneID" id="85357693"/>
<protein>
    <submittedName>
        <fullName evidence="1">Uncharacterized protein</fullName>
    </submittedName>
</protein>
<dbReference type="Proteomes" id="UP001175211">
    <property type="component" value="Unassembled WGS sequence"/>
</dbReference>
<evidence type="ECO:0000313" key="1">
    <source>
        <dbReference type="EMBL" id="KAK0447850.1"/>
    </source>
</evidence>
<sequence length="166" mass="19283">MTIPSDPYLADKSILSLATEFIDIFRRTSYENALLRQIFNHSDAMSILQIIYGILRFNQYLVDPCELLGTLTPVLLHTNRQYHLTRPRASALAVKTSGFPFRNGKKRGVPGQRLRNENGCFCLCTIILHIKSVRRVLGSTLWSRRQRETMYRYNQLHRRTLNEDAV</sequence>
<dbReference type="RefSeq" id="XP_060326265.1">
    <property type="nucleotide sequence ID" value="XM_060474145.1"/>
</dbReference>
<organism evidence="1 2">
    <name type="scientific">Armillaria tabescens</name>
    <name type="common">Ringless honey mushroom</name>
    <name type="synonym">Agaricus tabescens</name>
    <dbReference type="NCBI Taxonomy" id="1929756"/>
    <lineage>
        <taxon>Eukaryota</taxon>
        <taxon>Fungi</taxon>
        <taxon>Dikarya</taxon>
        <taxon>Basidiomycota</taxon>
        <taxon>Agaricomycotina</taxon>
        <taxon>Agaricomycetes</taxon>
        <taxon>Agaricomycetidae</taxon>
        <taxon>Agaricales</taxon>
        <taxon>Marasmiineae</taxon>
        <taxon>Physalacriaceae</taxon>
        <taxon>Desarmillaria</taxon>
    </lineage>
</organism>
<reference evidence="1" key="1">
    <citation type="submission" date="2023-06" db="EMBL/GenBank/DDBJ databases">
        <authorList>
            <consortium name="Lawrence Berkeley National Laboratory"/>
            <person name="Ahrendt S."/>
            <person name="Sahu N."/>
            <person name="Indic B."/>
            <person name="Wong-Bajracharya J."/>
            <person name="Merenyi Z."/>
            <person name="Ke H.-M."/>
            <person name="Monk M."/>
            <person name="Kocsube S."/>
            <person name="Drula E."/>
            <person name="Lipzen A."/>
            <person name="Balint B."/>
            <person name="Henrissat B."/>
            <person name="Andreopoulos B."/>
            <person name="Martin F.M."/>
            <person name="Harder C.B."/>
            <person name="Rigling D."/>
            <person name="Ford K.L."/>
            <person name="Foster G.D."/>
            <person name="Pangilinan J."/>
            <person name="Papanicolaou A."/>
            <person name="Barry K."/>
            <person name="LaButti K."/>
            <person name="Viragh M."/>
            <person name="Koriabine M."/>
            <person name="Yan M."/>
            <person name="Riley R."/>
            <person name="Champramary S."/>
            <person name="Plett K.L."/>
            <person name="Tsai I.J."/>
            <person name="Slot J."/>
            <person name="Sipos G."/>
            <person name="Plett J."/>
            <person name="Nagy L.G."/>
            <person name="Grigoriev I.V."/>
        </authorList>
    </citation>
    <scope>NUCLEOTIDE SEQUENCE</scope>
    <source>
        <strain evidence="1">CCBAS 213</strain>
    </source>
</reference>
<comment type="caution">
    <text evidence="1">The sequence shown here is derived from an EMBL/GenBank/DDBJ whole genome shotgun (WGS) entry which is preliminary data.</text>
</comment>